<name>A0A1I1VQT1_9BURK</name>
<evidence type="ECO:0000313" key="1">
    <source>
        <dbReference type="EMBL" id="SFD85366.1"/>
    </source>
</evidence>
<reference evidence="2" key="1">
    <citation type="submission" date="2016-10" db="EMBL/GenBank/DDBJ databases">
        <authorList>
            <person name="Varghese N."/>
            <person name="Submissions S."/>
        </authorList>
    </citation>
    <scope>NUCLEOTIDE SEQUENCE [LARGE SCALE GENOMIC DNA]</scope>
    <source>
        <strain evidence="2">CGMCC 1.12041</strain>
    </source>
</reference>
<organism evidence="1 2">
    <name type="scientific">Massilia yuzhufengensis</name>
    <dbReference type="NCBI Taxonomy" id="1164594"/>
    <lineage>
        <taxon>Bacteria</taxon>
        <taxon>Pseudomonadati</taxon>
        <taxon>Pseudomonadota</taxon>
        <taxon>Betaproteobacteria</taxon>
        <taxon>Burkholderiales</taxon>
        <taxon>Oxalobacteraceae</taxon>
        <taxon>Telluria group</taxon>
        <taxon>Massilia</taxon>
    </lineage>
</organism>
<protein>
    <submittedName>
        <fullName evidence="1">Uncharacterized protein</fullName>
    </submittedName>
</protein>
<dbReference type="EMBL" id="FOLD01000041">
    <property type="protein sequence ID" value="SFD85366.1"/>
    <property type="molecule type" value="Genomic_DNA"/>
</dbReference>
<dbReference type="STRING" id="1164594.SAMN05216204_14116"/>
<gene>
    <name evidence="1" type="ORF">SAMN05216204_14116</name>
</gene>
<proteinExistence type="predicted"/>
<dbReference type="AlphaFoldDB" id="A0A1I1VQT1"/>
<dbReference type="Proteomes" id="UP000198639">
    <property type="component" value="Unassembled WGS sequence"/>
</dbReference>
<sequence length="72" mass="7520">MERNFSPDGRDAAGLLRVQEISRYRIALDDADPGLRLLAQLAVQAAGGDLGGITLVHDVHVAVVTGAGLTPQ</sequence>
<evidence type="ECO:0000313" key="2">
    <source>
        <dbReference type="Proteomes" id="UP000198639"/>
    </source>
</evidence>
<keyword evidence="2" id="KW-1185">Reference proteome</keyword>
<accession>A0A1I1VQT1</accession>